<dbReference type="STRING" id="1073376.HMPREF1202_01715"/>
<dbReference type="CDD" id="cd11326">
    <property type="entry name" value="AmyAc_Glg_debranch"/>
    <property type="match status" value="1"/>
</dbReference>
<evidence type="ECO:0000256" key="3">
    <source>
        <dbReference type="ARBA" id="ARBA00022946"/>
    </source>
</evidence>
<dbReference type="InterPro" id="IPR006047">
    <property type="entry name" value="GH13_cat_dom"/>
</dbReference>
<dbReference type="SUPFAM" id="SSF51445">
    <property type="entry name" value="(Trans)glycosidases"/>
    <property type="match status" value="1"/>
</dbReference>
<dbReference type="PATRIC" id="fig|1073376.3.peg.1761"/>
<accession>V8C4E5</accession>
<organism evidence="5 6">
    <name type="scientific">[Ruminococcus] lactaris CC59_002D</name>
    <dbReference type="NCBI Taxonomy" id="1073376"/>
    <lineage>
        <taxon>Bacteria</taxon>
        <taxon>Bacillati</taxon>
        <taxon>Bacillota</taxon>
        <taxon>Clostridia</taxon>
        <taxon>Lachnospirales</taxon>
        <taxon>Lachnospiraceae</taxon>
        <taxon>Mediterraneibacter</taxon>
    </lineage>
</organism>
<dbReference type="Pfam" id="PF02922">
    <property type="entry name" value="CBM_48"/>
    <property type="match status" value="1"/>
</dbReference>
<evidence type="ECO:0000256" key="2">
    <source>
        <dbReference type="ARBA" id="ARBA00022801"/>
    </source>
</evidence>
<sequence>MILQNNQTDLVLVPAGQLKPLDTICGFQVRPGFFLDFGATVIPGGVNFTIQSHKATSCELLLFHREAEEPFAVLPFPDNYRIGFCYSMIVFGLDIEEFEYAYRLDGPYDEKKGLRFDRTKILLDPYARAVTGQSHWGHKNNPQHGYRARVVHSNFDWGQQRHTSIPMEDLIIYELHVRGYTKDASSGVKHPGTFDGLKEKIPYLKGLGVNAVELMPVFEFDEMRDARLIDENLLLDFWGYNPVSFFAPNTSYSSSKEYNREGMELKSLIKELHDQNMEVILDVVFNHTAEGNEFGPSFSFKGFDNQIYYMLTPDGHYYNFSGCGNTLNCNHPVVQNMILDCLRYWVIEYRVDGFRFDLASILGRNEDGTPLHQPPLLRSLAFDSILGNVKLIAEAWDAGGLYQVGSFPSWKRWAEWNGRYRDDMRRFLKGDDFLSQAAARRITGSPDLYDPVFRGRNASVNFLTCHDGFTLYDLYSYNEKHNEANGWGNTDGADDNNSWNCGVEGDTTDPSVLALRRKMMMNACAVLMCSRGTPMFLAGDEFADTRYGNNNPYCQDNLISWLDWSLLEKNRALYEFFRYMIHFRKAHACIRKDLEPSYLGFPSMSLHGLTPWKPDLPESSHTACVLFSGYDDTLHKEDLVFLAVNTHWCSAALTLPQLPDGYTWKIAVNTGDKKQQTFTDSEIPAAGSSVLLGERSVIVFVGERN</sequence>
<keyword evidence="2" id="KW-0378">Hydrolase</keyword>
<dbReference type="HOGENOM" id="CLU_011725_2_1_9"/>
<dbReference type="Proteomes" id="UP000018683">
    <property type="component" value="Unassembled WGS sequence"/>
</dbReference>
<dbReference type="InterPro" id="IPR013780">
    <property type="entry name" value="Glyco_hydro_b"/>
</dbReference>
<dbReference type="Gene3D" id="2.60.40.1180">
    <property type="entry name" value="Golgi alpha-mannosidase II"/>
    <property type="match status" value="1"/>
</dbReference>
<dbReference type="EMBL" id="AZJE01000022">
    <property type="protein sequence ID" value="ETD21900.1"/>
    <property type="molecule type" value="Genomic_DNA"/>
</dbReference>
<comment type="caution">
    <text evidence="5">The sequence shown here is derived from an EMBL/GenBank/DDBJ whole genome shotgun (WGS) entry which is preliminary data.</text>
</comment>
<dbReference type="Pfam" id="PF00128">
    <property type="entry name" value="Alpha-amylase"/>
    <property type="match status" value="1"/>
</dbReference>
<dbReference type="InterPro" id="IPR013783">
    <property type="entry name" value="Ig-like_fold"/>
</dbReference>
<reference evidence="5 6" key="1">
    <citation type="submission" date="2013-10" db="EMBL/GenBank/DDBJ databases">
        <title>The Genome Sequence of Ruminococcus lactaris CC59_002D.</title>
        <authorList>
            <consortium name="The Broad Institute Genomics Platform"/>
            <person name="Earl A."/>
            <person name="Allen-Vercoe E."/>
            <person name="Daigneault M."/>
            <person name="Young S.K."/>
            <person name="Zeng Q."/>
            <person name="Gargeya S."/>
            <person name="Fitzgerald M."/>
            <person name="Abouelleil A."/>
            <person name="Alvarado L."/>
            <person name="Chapman S.B."/>
            <person name="Gainer-Dewar J."/>
            <person name="Goldberg J."/>
            <person name="Griggs A."/>
            <person name="Gujja S."/>
            <person name="Hansen M."/>
            <person name="Howarth C."/>
            <person name="Imamovic A."/>
            <person name="Ireland A."/>
            <person name="Larimer J."/>
            <person name="McCowan C."/>
            <person name="Murphy C."/>
            <person name="Pearson M."/>
            <person name="Poon T.W."/>
            <person name="Priest M."/>
            <person name="Roberts A."/>
            <person name="Saif S."/>
            <person name="Shea T."/>
            <person name="Sykes S."/>
            <person name="Wortman J."/>
            <person name="Nusbaum C."/>
            <person name="Birren B."/>
        </authorList>
    </citation>
    <scope>NUCLEOTIDE SEQUENCE [LARGE SCALE GENOMIC DNA]</scope>
    <source>
        <strain evidence="5 6">CC59_002D</strain>
    </source>
</reference>
<dbReference type="Gene3D" id="2.60.40.10">
    <property type="entry name" value="Immunoglobulins"/>
    <property type="match status" value="1"/>
</dbReference>
<dbReference type="GO" id="GO:0005975">
    <property type="term" value="P:carbohydrate metabolic process"/>
    <property type="evidence" value="ECO:0007669"/>
    <property type="project" value="InterPro"/>
</dbReference>
<evidence type="ECO:0000313" key="6">
    <source>
        <dbReference type="Proteomes" id="UP000018683"/>
    </source>
</evidence>
<dbReference type="InterPro" id="IPR004193">
    <property type="entry name" value="Glyco_hydro_13_N"/>
</dbReference>
<gene>
    <name evidence="5" type="ORF">HMPREF1202_01715</name>
</gene>
<dbReference type="GO" id="GO:0004553">
    <property type="term" value="F:hydrolase activity, hydrolyzing O-glycosyl compounds"/>
    <property type="evidence" value="ECO:0007669"/>
    <property type="project" value="InterPro"/>
</dbReference>
<protein>
    <submittedName>
        <fullName evidence="5">Glycogen debranching enzyme GlgX</fullName>
    </submittedName>
</protein>
<proteinExistence type="inferred from homology"/>
<dbReference type="SMART" id="SM00642">
    <property type="entry name" value="Aamy"/>
    <property type="match status" value="1"/>
</dbReference>
<name>V8C4E5_9FIRM</name>
<dbReference type="SUPFAM" id="SSF51011">
    <property type="entry name" value="Glycosyl hydrolase domain"/>
    <property type="match status" value="1"/>
</dbReference>
<dbReference type="PANTHER" id="PTHR43002">
    <property type="entry name" value="GLYCOGEN DEBRANCHING ENZYME"/>
    <property type="match status" value="1"/>
</dbReference>
<dbReference type="SUPFAM" id="SSF81296">
    <property type="entry name" value="E set domains"/>
    <property type="match status" value="1"/>
</dbReference>
<dbReference type="FunFam" id="3.20.20.80:FF:000054">
    <property type="entry name" value="Glycogen debranching enzyme"/>
    <property type="match status" value="1"/>
</dbReference>
<dbReference type="OrthoDB" id="9761875at2"/>
<dbReference type="InterPro" id="IPR017853">
    <property type="entry name" value="GH"/>
</dbReference>
<dbReference type="CDD" id="cd11234">
    <property type="entry name" value="E_set_GDE_N"/>
    <property type="match status" value="1"/>
</dbReference>
<comment type="similarity">
    <text evidence="1">Belongs to the glycosyl hydrolase 13 family.</text>
</comment>
<dbReference type="InterPro" id="IPR014756">
    <property type="entry name" value="Ig_E-set"/>
</dbReference>
<dbReference type="AlphaFoldDB" id="V8C4E5"/>
<dbReference type="RefSeq" id="WP_023922244.1">
    <property type="nucleotide sequence ID" value="NZ_KI669409.1"/>
</dbReference>
<evidence type="ECO:0000256" key="1">
    <source>
        <dbReference type="ARBA" id="ARBA00008061"/>
    </source>
</evidence>
<keyword evidence="3" id="KW-0809">Transit peptide</keyword>
<feature type="domain" description="Glycosyl hydrolase family 13 catalytic" evidence="4">
    <location>
        <begin position="174"/>
        <end position="584"/>
    </location>
</feature>
<evidence type="ECO:0000259" key="4">
    <source>
        <dbReference type="SMART" id="SM00642"/>
    </source>
</evidence>
<evidence type="ECO:0000313" key="5">
    <source>
        <dbReference type="EMBL" id="ETD21900.1"/>
    </source>
</evidence>
<dbReference type="Gene3D" id="3.20.20.80">
    <property type="entry name" value="Glycosidases"/>
    <property type="match status" value="1"/>
</dbReference>